<evidence type="ECO:0000313" key="2">
    <source>
        <dbReference type="Proteomes" id="UP000774617"/>
    </source>
</evidence>
<evidence type="ECO:0008006" key="3">
    <source>
        <dbReference type="Google" id="ProtNLM"/>
    </source>
</evidence>
<gene>
    <name evidence="1" type="ORF">B0J12DRAFT_685946</name>
</gene>
<name>A0ABQ8FTL6_9PEZI</name>
<keyword evidence="2" id="KW-1185">Reference proteome</keyword>
<dbReference type="Gene3D" id="3.40.50.1820">
    <property type="entry name" value="alpha/beta hydrolase"/>
    <property type="match status" value="1"/>
</dbReference>
<dbReference type="InterPro" id="IPR029058">
    <property type="entry name" value="AB_hydrolase_fold"/>
</dbReference>
<organism evidence="1 2">
    <name type="scientific">Macrophomina phaseolina</name>
    <dbReference type="NCBI Taxonomy" id="35725"/>
    <lineage>
        <taxon>Eukaryota</taxon>
        <taxon>Fungi</taxon>
        <taxon>Dikarya</taxon>
        <taxon>Ascomycota</taxon>
        <taxon>Pezizomycotina</taxon>
        <taxon>Dothideomycetes</taxon>
        <taxon>Dothideomycetes incertae sedis</taxon>
        <taxon>Botryosphaeriales</taxon>
        <taxon>Botryosphaeriaceae</taxon>
        <taxon>Macrophomina</taxon>
    </lineage>
</organism>
<comment type="caution">
    <text evidence="1">The sequence shown here is derived from an EMBL/GenBank/DDBJ whole genome shotgun (WGS) entry which is preliminary data.</text>
</comment>
<proteinExistence type="predicted"/>
<dbReference type="SUPFAM" id="SSF53474">
    <property type="entry name" value="alpha/beta-Hydrolases"/>
    <property type="match status" value="1"/>
</dbReference>
<dbReference type="Proteomes" id="UP000774617">
    <property type="component" value="Unassembled WGS sequence"/>
</dbReference>
<evidence type="ECO:0000313" key="1">
    <source>
        <dbReference type="EMBL" id="KAH7025556.1"/>
    </source>
</evidence>
<reference evidence="1 2" key="1">
    <citation type="journal article" date="2021" name="Nat. Commun.">
        <title>Genetic determinants of endophytism in the Arabidopsis root mycobiome.</title>
        <authorList>
            <person name="Mesny F."/>
            <person name="Miyauchi S."/>
            <person name="Thiergart T."/>
            <person name="Pickel B."/>
            <person name="Atanasova L."/>
            <person name="Karlsson M."/>
            <person name="Huettel B."/>
            <person name="Barry K.W."/>
            <person name="Haridas S."/>
            <person name="Chen C."/>
            <person name="Bauer D."/>
            <person name="Andreopoulos W."/>
            <person name="Pangilinan J."/>
            <person name="LaButti K."/>
            <person name="Riley R."/>
            <person name="Lipzen A."/>
            <person name="Clum A."/>
            <person name="Drula E."/>
            <person name="Henrissat B."/>
            <person name="Kohler A."/>
            <person name="Grigoriev I.V."/>
            <person name="Martin F.M."/>
            <person name="Hacquard S."/>
        </authorList>
    </citation>
    <scope>NUCLEOTIDE SEQUENCE [LARGE SCALE GENOMIC DNA]</scope>
    <source>
        <strain evidence="1 2">MPI-SDFR-AT-0080</strain>
    </source>
</reference>
<sequence>MFTPGAGVPIIAYTAYLSELASHGFSVIGIDHPGEAPYTALPYGLPGVSGLPALNNATPTALRPIYANRIADIQTVMSTPLLPSLVTTYGRPINTTHFAAFGHSIGGDVVGNYWWLEGDRGDYGVVGAVYFFGEKVGCGREWGGVDAFIRNTPEAVVLAGRG</sequence>
<dbReference type="EMBL" id="JAGTJR010000058">
    <property type="protein sequence ID" value="KAH7025556.1"/>
    <property type="molecule type" value="Genomic_DNA"/>
</dbReference>
<accession>A0ABQ8FTL6</accession>
<protein>
    <recommendedName>
        <fullName evidence="3">1-alkyl-2-acetylglycerophosphocholine esterase</fullName>
    </recommendedName>
</protein>